<comment type="catalytic activity">
    <reaction evidence="4">
        <text>(6S)-5-formyl-5,6,7,8-tetrahydrofolate + ATP = (6R)-5,10-methenyltetrahydrofolate + ADP + phosphate</text>
        <dbReference type="Rhea" id="RHEA:10488"/>
        <dbReference type="ChEBI" id="CHEBI:30616"/>
        <dbReference type="ChEBI" id="CHEBI:43474"/>
        <dbReference type="ChEBI" id="CHEBI:57455"/>
        <dbReference type="ChEBI" id="CHEBI:57457"/>
        <dbReference type="ChEBI" id="CHEBI:456216"/>
        <dbReference type="EC" id="6.3.3.2"/>
    </reaction>
</comment>
<evidence type="ECO:0000313" key="5">
    <source>
        <dbReference type="EMBL" id="CAI2717799.1"/>
    </source>
</evidence>
<dbReference type="PANTHER" id="PTHR23407:SF1">
    <property type="entry name" value="5-FORMYLTETRAHYDROFOLATE CYCLO-LIGASE"/>
    <property type="match status" value="1"/>
</dbReference>
<protein>
    <recommendedName>
        <fullName evidence="4">5-formyltetrahydrofolate cyclo-ligase</fullName>
        <ecNumber evidence="4">6.3.3.2</ecNumber>
    </recommendedName>
</protein>
<comment type="cofactor">
    <cofactor evidence="4">
        <name>Mg(2+)</name>
        <dbReference type="ChEBI" id="CHEBI:18420"/>
    </cofactor>
</comment>
<dbReference type="EMBL" id="OX336137">
    <property type="protein sequence ID" value="CAI2717799.1"/>
    <property type="molecule type" value="Genomic_DNA"/>
</dbReference>
<dbReference type="Gene3D" id="3.40.50.10420">
    <property type="entry name" value="NagB/RpiA/CoA transferase-like"/>
    <property type="match status" value="1"/>
</dbReference>
<keyword evidence="6" id="KW-1185">Reference proteome</keyword>
<dbReference type="GO" id="GO:0030272">
    <property type="term" value="F:5-formyltetrahydrofolate cyclo-ligase activity"/>
    <property type="evidence" value="ECO:0007669"/>
    <property type="project" value="UniProtKB-EC"/>
</dbReference>
<dbReference type="Pfam" id="PF01812">
    <property type="entry name" value="5-FTHF_cyc-lig"/>
    <property type="match status" value="1"/>
</dbReference>
<evidence type="ECO:0000256" key="2">
    <source>
        <dbReference type="ARBA" id="ARBA00022741"/>
    </source>
</evidence>
<dbReference type="PANTHER" id="PTHR23407">
    <property type="entry name" value="ATPASE INHIBITOR/5-FORMYLTETRAHYDROFOLATE CYCLO-LIGASE"/>
    <property type="match status" value="1"/>
</dbReference>
<keyword evidence="5" id="KW-0436">Ligase</keyword>
<keyword evidence="2 4" id="KW-0547">Nucleotide-binding</keyword>
<evidence type="ECO:0000256" key="1">
    <source>
        <dbReference type="ARBA" id="ARBA00010638"/>
    </source>
</evidence>
<evidence type="ECO:0000256" key="4">
    <source>
        <dbReference type="RuleBase" id="RU361279"/>
    </source>
</evidence>
<name>A0ABN8W086_9BACT</name>
<dbReference type="SUPFAM" id="SSF100950">
    <property type="entry name" value="NagB/RpiA/CoA transferase-like"/>
    <property type="match status" value="1"/>
</dbReference>
<dbReference type="InterPro" id="IPR024185">
    <property type="entry name" value="FTHF_cligase-like_sf"/>
</dbReference>
<comment type="similarity">
    <text evidence="1 4">Belongs to the 5-formyltetrahydrofolate cyclo-ligase family.</text>
</comment>
<dbReference type="NCBIfam" id="TIGR02727">
    <property type="entry name" value="MTHFS_bact"/>
    <property type="match status" value="1"/>
</dbReference>
<dbReference type="PIRSF" id="PIRSF006806">
    <property type="entry name" value="FTHF_cligase"/>
    <property type="match status" value="1"/>
</dbReference>
<dbReference type="InterPro" id="IPR002698">
    <property type="entry name" value="FTHF_cligase"/>
</dbReference>
<sequence>MHSKAAIRKQVLDRRQTLDPETLKEKSGCIARKVLTLQAFHRAATVLVYLSIPGEVDTDALVTAALDAGKTVCVPVIDAATGELNVSHLPGWDIGFKRGPFGIREPEDRFLKWLPVEQVDLVLMPGLAYDEQGGRIGYGKGYFDRLLDRLSGSARRVGLAFDFQIYDTLPQDPSDRRVHQIITETKIIDC</sequence>
<reference evidence="5 6" key="1">
    <citation type="submission" date="2022-09" db="EMBL/GenBank/DDBJ databases">
        <authorList>
            <person name="Kop L."/>
        </authorList>
    </citation>
    <scope>NUCLEOTIDE SEQUENCE [LARGE SCALE GENOMIC DNA]</scope>
    <source>
        <strain evidence="5 6">347</strain>
    </source>
</reference>
<dbReference type="RefSeq" id="WP_282010718.1">
    <property type="nucleotide sequence ID" value="NZ_OX336137.1"/>
</dbReference>
<dbReference type="Proteomes" id="UP001157733">
    <property type="component" value="Chromosome"/>
</dbReference>
<evidence type="ECO:0000313" key="6">
    <source>
        <dbReference type="Proteomes" id="UP001157733"/>
    </source>
</evidence>
<accession>A0ABN8W086</accession>
<gene>
    <name evidence="5" type="ORF">NSPWAT_0940</name>
</gene>
<proteinExistence type="inferred from homology"/>
<keyword evidence="4" id="KW-0460">Magnesium</keyword>
<keyword evidence="3 4" id="KW-0067">ATP-binding</keyword>
<keyword evidence="4" id="KW-0479">Metal-binding</keyword>
<dbReference type="EC" id="6.3.3.2" evidence="4"/>
<evidence type="ECO:0000256" key="3">
    <source>
        <dbReference type="ARBA" id="ARBA00022840"/>
    </source>
</evidence>
<dbReference type="InterPro" id="IPR037171">
    <property type="entry name" value="NagB/RpiA_transferase-like"/>
</dbReference>
<organism evidence="5 6">
    <name type="scientific">Nitrospina watsonii</name>
    <dbReference type="NCBI Taxonomy" id="1323948"/>
    <lineage>
        <taxon>Bacteria</taxon>
        <taxon>Pseudomonadati</taxon>
        <taxon>Nitrospinota/Tectimicrobiota group</taxon>
        <taxon>Nitrospinota</taxon>
        <taxon>Nitrospinia</taxon>
        <taxon>Nitrospinales</taxon>
        <taxon>Nitrospinaceae</taxon>
        <taxon>Nitrospina</taxon>
    </lineage>
</organism>